<protein>
    <submittedName>
        <fullName evidence="5">Uncharacterized protein</fullName>
    </submittedName>
</protein>
<organism evidence="5 6">
    <name type="scientific">Papaver somniferum</name>
    <name type="common">Opium poppy</name>
    <dbReference type="NCBI Taxonomy" id="3469"/>
    <lineage>
        <taxon>Eukaryota</taxon>
        <taxon>Viridiplantae</taxon>
        <taxon>Streptophyta</taxon>
        <taxon>Embryophyta</taxon>
        <taxon>Tracheophyta</taxon>
        <taxon>Spermatophyta</taxon>
        <taxon>Magnoliopsida</taxon>
        <taxon>Ranunculales</taxon>
        <taxon>Papaveraceae</taxon>
        <taxon>Papaveroideae</taxon>
        <taxon>Papaver</taxon>
    </lineage>
</organism>
<dbReference type="GO" id="GO:0004662">
    <property type="term" value="F:CAAX-protein geranylgeranyltransferase activity"/>
    <property type="evidence" value="ECO:0007669"/>
    <property type="project" value="TreeGrafter"/>
</dbReference>
<evidence type="ECO:0000256" key="1">
    <source>
        <dbReference type="ARBA" id="ARBA00006734"/>
    </source>
</evidence>
<dbReference type="OrthoDB" id="1924260at2759"/>
<dbReference type="PROSITE" id="PS51147">
    <property type="entry name" value="PFTA"/>
    <property type="match status" value="2"/>
</dbReference>
<dbReference type="EMBL" id="CM010716">
    <property type="protein sequence ID" value="RZC52171.1"/>
    <property type="molecule type" value="Genomic_DNA"/>
</dbReference>
<evidence type="ECO:0000256" key="3">
    <source>
        <dbReference type="ARBA" id="ARBA00022679"/>
    </source>
</evidence>
<dbReference type="AlphaFoldDB" id="A0A4Y7IWP8"/>
<sequence length="445" mass="51309">MEETKFQEKLKDLTFEGNSFNILKQLEVILQSDPLIDEVGFLHPSQFAALNEETYGSANNAQNSENEMSSGNSIFWNRDHKLAISTEVLFPLYAAAKHAFEAADTQYKMLTNLPTNRGKSMDETAADSSQFSADFFENEVMMHSKALLLLSCDSATAWNSRKLVISKKQQSSPLMDELLFSSLILSYAPKSENAWSHRRWVVKTIAGTHPNMEKIVYKESELVEKLAEKSKMNYRAWYHRCWLVSYLTRSQVLEELMKSKKWAELHVADNCCFHYRLQLFLKLLESSISKHGQDVSMNSYPELCRVWKEELDWDKMLIKRYVGREALWGHRRFLSQCWVQRFGIAARDGADLHGDDFNVKDVIHNFMADEIQLLQSCLTIRDDDFEDWHTQAVLAAAYVLWLSKQIPHSGGVESLQKIKEEVGDLKALLIKLCPEKAPLWNGLIY</sequence>
<keyword evidence="3" id="KW-0808">Transferase</keyword>
<dbReference type="InterPro" id="IPR002088">
    <property type="entry name" value="Prenyl_trans_a"/>
</dbReference>
<dbReference type="Gramene" id="RZC52171">
    <property type="protein sequence ID" value="RZC52171"/>
    <property type="gene ID" value="C5167_020599"/>
</dbReference>
<evidence type="ECO:0000256" key="2">
    <source>
        <dbReference type="ARBA" id="ARBA00022602"/>
    </source>
</evidence>
<name>A0A4Y7IWP8_PAPSO</name>
<keyword evidence="2" id="KW-0637">Prenyltransferase</keyword>
<comment type="similarity">
    <text evidence="1">Belongs to the protein prenyltransferase subunit alpha family.</text>
</comment>
<dbReference type="SUPFAM" id="SSF48439">
    <property type="entry name" value="Protein prenylyltransferase"/>
    <property type="match status" value="1"/>
</dbReference>
<dbReference type="STRING" id="3469.A0A4Y7IWP8"/>
<gene>
    <name evidence="5" type="ORF">C5167_020599</name>
</gene>
<evidence type="ECO:0000256" key="4">
    <source>
        <dbReference type="ARBA" id="ARBA00022737"/>
    </source>
</evidence>
<dbReference type="PANTHER" id="PTHR11129:SF10">
    <property type="entry name" value="PROTEIN PRENYLYLTRANSFERASE SUPERFAMILY PROTEIN"/>
    <property type="match status" value="1"/>
</dbReference>
<dbReference type="GO" id="GO:0004660">
    <property type="term" value="F:protein farnesyltransferase activity"/>
    <property type="evidence" value="ECO:0007669"/>
    <property type="project" value="TreeGrafter"/>
</dbReference>
<keyword evidence="6" id="KW-1185">Reference proteome</keyword>
<reference evidence="5 6" key="1">
    <citation type="journal article" date="2018" name="Science">
        <title>The opium poppy genome and morphinan production.</title>
        <authorList>
            <person name="Guo L."/>
            <person name="Winzer T."/>
            <person name="Yang X."/>
            <person name="Li Y."/>
            <person name="Ning Z."/>
            <person name="He Z."/>
            <person name="Teodor R."/>
            <person name="Lu Y."/>
            <person name="Bowser T.A."/>
            <person name="Graham I.A."/>
            <person name="Ye K."/>
        </authorList>
    </citation>
    <scope>NUCLEOTIDE SEQUENCE [LARGE SCALE GENOMIC DNA]</scope>
    <source>
        <strain evidence="6">cv. HN1</strain>
        <tissue evidence="5">Leaves</tissue>
    </source>
</reference>
<dbReference type="OMA" id="CWIKHFA"/>
<dbReference type="GO" id="GO:0005965">
    <property type="term" value="C:protein farnesyltransferase complex"/>
    <property type="evidence" value="ECO:0007669"/>
    <property type="project" value="TreeGrafter"/>
</dbReference>
<evidence type="ECO:0000313" key="5">
    <source>
        <dbReference type="EMBL" id="RZC52171.1"/>
    </source>
</evidence>
<dbReference type="Proteomes" id="UP000316621">
    <property type="component" value="Chromosome 2"/>
</dbReference>
<proteinExistence type="inferred from homology"/>
<evidence type="ECO:0000313" key="6">
    <source>
        <dbReference type="Proteomes" id="UP000316621"/>
    </source>
</evidence>
<dbReference type="Pfam" id="PF01239">
    <property type="entry name" value="PPTA"/>
    <property type="match status" value="2"/>
</dbReference>
<accession>A0A4Y7IWP8</accession>
<dbReference type="Gene3D" id="1.25.40.120">
    <property type="entry name" value="Protein prenylyltransferase"/>
    <property type="match status" value="1"/>
</dbReference>
<dbReference type="GO" id="GO:0005953">
    <property type="term" value="C:CAAX-protein geranylgeranyltransferase complex"/>
    <property type="evidence" value="ECO:0007669"/>
    <property type="project" value="TreeGrafter"/>
</dbReference>
<keyword evidence="4" id="KW-0677">Repeat</keyword>
<dbReference type="PANTHER" id="PTHR11129">
    <property type="entry name" value="PROTEIN FARNESYLTRANSFERASE ALPHA SUBUNIT/RAB GERANYLGERANYL TRANSFERASE ALPHA SUBUNIT"/>
    <property type="match status" value="1"/>
</dbReference>